<organism evidence="1 2">
    <name type="scientific">Brachyspira suanatina</name>
    <dbReference type="NCBI Taxonomy" id="381802"/>
    <lineage>
        <taxon>Bacteria</taxon>
        <taxon>Pseudomonadati</taxon>
        <taxon>Spirochaetota</taxon>
        <taxon>Spirochaetia</taxon>
        <taxon>Brachyspirales</taxon>
        <taxon>Brachyspiraceae</taxon>
        <taxon>Brachyspira</taxon>
    </lineage>
</organism>
<sequence length="44" mass="5021">MSNKKTKKLQNLPVILTEHKLDDGTVVKVNPTVTRIVLFDSDKR</sequence>
<name>A0A0G4K471_9SPIR</name>
<dbReference type="RefSeq" id="WP_280642033.1">
    <property type="nucleotide sequence ID" value="NZ_CVLB01000001.1"/>
</dbReference>
<keyword evidence="2" id="KW-1185">Reference proteome</keyword>
<reference evidence="2" key="1">
    <citation type="submission" date="2015-04" db="EMBL/GenBank/DDBJ databases">
        <authorList>
            <person name="Mushtaq Mamoona"/>
        </authorList>
    </citation>
    <scope>NUCLEOTIDE SEQUENCE [LARGE SCALE GENOMIC DNA]</scope>
    <source>
        <strain evidence="2">AN4859/03</strain>
    </source>
</reference>
<evidence type="ECO:0000313" key="1">
    <source>
        <dbReference type="EMBL" id="CRF31810.1"/>
    </source>
</evidence>
<dbReference type="AlphaFoldDB" id="A0A0G4K471"/>
<gene>
    <name evidence="1" type="ORF">BRSU_0384</name>
</gene>
<evidence type="ECO:0000313" key="2">
    <source>
        <dbReference type="Proteomes" id="UP000043763"/>
    </source>
</evidence>
<protein>
    <submittedName>
        <fullName evidence="1">Uncharacterized protein</fullName>
    </submittedName>
</protein>
<accession>A0A0G4K471</accession>
<proteinExistence type="predicted"/>
<dbReference type="EMBL" id="CVLB01000001">
    <property type="protein sequence ID" value="CRF31810.1"/>
    <property type="molecule type" value="Genomic_DNA"/>
</dbReference>
<dbReference type="Proteomes" id="UP000043763">
    <property type="component" value="Unassembled WGS sequence"/>
</dbReference>